<dbReference type="InterPro" id="IPR032675">
    <property type="entry name" value="LRR_dom_sf"/>
</dbReference>
<name>A0A6N2KCU5_SALVM</name>
<dbReference type="Gene3D" id="3.80.10.10">
    <property type="entry name" value="Ribonuclease Inhibitor"/>
    <property type="match status" value="3"/>
</dbReference>
<accession>A0A6N2KCU5</accession>
<dbReference type="Pfam" id="PF23247">
    <property type="entry name" value="LRR_RPS2"/>
    <property type="match status" value="3"/>
</dbReference>
<keyword evidence="1" id="KW-0611">Plant defense</keyword>
<dbReference type="PANTHER" id="PTHR33463:SF187">
    <property type="entry name" value="AND NB-ARC DOMAIN DISEASE RESISTANCE PROTEIN, PUTATIVE-RELATED"/>
    <property type="match status" value="1"/>
</dbReference>
<feature type="domain" description="Disease resistance protein At4g27190-like leucine-rich repeats" evidence="2">
    <location>
        <begin position="400"/>
        <end position="527"/>
    </location>
</feature>
<gene>
    <name evidence="3" type="ORF">SVIM_LOCUS60409</name>
</gene>
<feature type="domain" description="Disease resistance protein At4g27190-like leucine-rich repeats" evidence="2">
    <location>
        <begin position="250"/>
        <end position="331"/>
    </location>
</feature>
<evidence type="ECO:0000313" key="3">
    <source>
        <dbReference type="EMBL" id="VFU25495.1"/>
    </source>
</evidence>
<dbReference type="InterPro" id="IPR050905">
    <property type="entry name" value="Plant_NBS-LRR"/>
</dbReference>
<dbReference type="PANTHER" id="PTHR33463">
    <property type="entry name" value="NB-ARC DOMAIN-CONTAINING PROTEIN-RELATED"/>
    <property type="match status" value="1"/>
</dbReference>
<protein>
    <recommendedName>
        <fullName evidence="2">Disease resistance protein At4g27190-like leucine-rich repeats domain-containing protein</fullName>
    </recommendedName>
</protein>
<organism evidence="3">
    <name type="scientific">Salix viminalis</name>
    <name type="common">Common osier</name>
    <name type="synonym">Basket willow</name>
    <dbReference type="NCBI Taxonomy" id="40686"/>
    <lineage>
        <taxon>Eukaryota</taxon>
        <taxon>Viridiplantae</taxon>
        <taxon>Streptophyta</taxon>
        <taxon>Embryophyta</taxon>
        <taxon>Tracheophyta</taxon>
        <taxon>Spermatophyta</taxon>
        <taxon>Magnoliopsida</taxon>
        <taxon>eudicotyledons</taxon>
        <taxon>Gunneridae</taxon>
        <taxon>Pentapetalae</taxon>
        <taxon>rosids</taxon>
        <taxon>fabids</taxon>
        <taxon>Malpighiales</taxon>
        <taxon>Salicaceae</taxon>
        <taxon>Saliceae</taxon>
        <taxon>Salix</taxon>
    </lineage>
</organism>
<dbReference type="SUPFAM" id="SSF52047">
    <property type="entry name" value="RNI-like"/>
    <property type="match status" value="1"/>
</dbReference>
<sequence>MDEIIGGTRSDEEGVMDEESSKFKLPKLRSLRLQGLLELKSICSAKLICDSLQEINVSYCNSMEILVPSSWSCLVNLEEINVDCCGKMKEIIGGTRSDEEGVMGEESTKFKLPKLRELILRRLPKLKNICSLKLICDSLQQIDVGNCNSMEILVPSSWSCLVILERIRVEDCEKMEQIIGGTRSDEKEVMGEESSKFKLPKLRSLRLKGLPELKNICSAKLICDPLQEINVSYCNSMEILVPSSWSCPVNLEEINVDYCGKMKEIIGGTRSGEKGVMGEESSKFKLPKLRSLRLKGLPELKSICSAKLICDSLQEIKVLSCHSMEILVPCSWTCVVNLERIDVSDCDKMEEIIGGARSDEEGVMGEESTSSTEIKLPKLTELNLKSLPELKSICNAKLICDALKKINVYGCHSMEILVPCSWICLANLYDISVSDCDKMEEIIGGVRSDEEGVMGEESSSSAEIKLPKLTELNLKSLPELKSICNAKLICDALEKINVYGCHSMEISVPSSWICLANLYDISVSDCDKMEEIIGGARSDEERRSCHGEKERVITSKFAKAPPWRPARRFGIIFVSAQLVNMEDHSSLDLMNAGKLGLEPPWHKNRSCIPDKESTGDLLFIPLDGEVVASCQFLLTSQKMEWEHPDAKDVHHGLAWLWDTIKVDPSRPVVACDNQRWYAKLNPQIWWEGPGLPALICIQKQSI</sequence>
<dbReference type="InterPro" id="IPR057135">
    <property type="entry name" value="At4g27190-like_LRR"/>
</dbReference>
<dbReference type="AlphaFoldDB" id="A0A6N2KCU5"/>
<feature type="domain" description="Disease resistance protein At4g27190-like leucine-rich repeats" evidence="2">
    <location>
        <begin position="49"/>
        <end position="157"/>
    </location>
</feature>
<reference evidence="3" key="1">
    <citation type="submission" date="2019-03" db="EMBL/GenBank/DDBJ databases">
        <authorList>
            <person name="Mank J."/>
            <person name="Almeida P."/>
        </authorList>
    </citation>
    <scope>NUCLEOTIDE SEQUENCE</scope>
    <source>
        <strain evidence="3">78183</strain>
    </source>
</reference>
<proteinExistence type="predicted"/>
<dbReference type="EMBL" id="CAADRP010000225">
    <property type="protein sequence ID" value="VFU25495.1"/>
    <property type="molecule type" value="Genomic_DNA"/>
</dbReference>
<evidence type="ECO:0000259" key="2">
    <source>
        <dbReference type="Pfam" id="PF23247"/>
    </source>
</evidence>
<evidence type="ECO:0000256" key="1">
    <source>
        <dbReference type="ARBA" id="ARBA00022821"/>
    </source>
</evidence>